<feature type="compositionally biased region" description="Polar residues" evidence="1">
    <location>
        <begin position="43"/>
        <end position="52"/>
    </location>
</feature>
<comment type="caution">
    <text evidence="3">The sequence shown here is derived from an EMBL/GenBank/DDBJ whole genome shotgun (WGS) entry which is preliminary data.</text>
</comment>
<sequence length="158" mass="15976">MLSVENGLPASPSQSGATPSGHLSAPLPDRGSPPGAGEAAAKTSESPGFTHQSSRGPGSRSAPGDAGADARRASKPQPCHRGGPGQRVESVPTLSAAIERPGNDVTKEEGRTGGEQGCSKTCGKLLLAVALVLFSPVIAVGVCMHDLIVCNDHEELYT</sequence>
<feature type="region of interest" description="Disordered" evidence="1">
    <location>
        <begin position="1"/>
        <end position="117"/>
    </location>
</feature>
<name>A0A9D3M6C0_ANGAN</name>
<evidence type="ECO:0000256" key="1">
    <source>
        <dbReference type="SAM" id="MobiDB-lite"/>
    </source>
</evidence>
<keyword evidence="2" id="KW-0812">Transmembrane</keyword>
<keyword evidence="2" id="KW-1133">Transmembrane helix</keyword>
<accession>A0A9D3M6C0</accession>
<keyword evidence="4" id="KW-1185">Reference proteome</keyword>
<dbReference type="Proteomes" id="UP001044222">
    <property type="component" value="Chromosome 8"/>
</dbReference>
<feature type="compositionally biased region" description="Low complexity" evidence="1">
    <location>
        <begin position="53"/>
        <end position="67"/>
    </location>
</feature>
<dbReference type="EMBL" id="JAFIRN010000008">
    <property type="protein sequence ID" value="KAG5843289.1"/>
    <property type="molecule type" value="Genomic_DNA"/>
</dbReference>
<evidence type="ECO:0000256" key="2">
    <source>
        <dbReference type="SAM" id="Phobius"/>
    </source>
</evidence>
<feature type="transmembrane region" description="Helical" evidence="2">
    <location>
        <begin position="125"/>
        <end position="148"/>
    </location>
</feature>
<protein>
    <recommendedName>
        <fullName evidence="5">Transmembrane protein</fullName>
    </recommendedName>
</protein>
<evidence type="ECO:0008006" key="5">
    <source>
        <dbReference type="Google" id="ProtNLM"/>
    </source>
</evidence>
<gene>
    <name evidence="3" type="ORF">ANANG_G00149210</name>
</gene>
<evidence type="ECO:0000313" key="4">
    <source>
        <dbReference type="Proteomes" id="UP001044222"/>
    </source>
</evidence>
<evidence type="ECO:0000313" key="3">
    <source>
        <dbReference type="EMBL" id="KAG5843289.1"/>
    </source>
</evidence>
<proteinExistence type="predicted"/>
<dbReference type="AlphaFoldDB" id="A0A9D3M6C0"/>
<keyword evidence="2" id="KW-0472">Membrane</keyword>
<organism evidence="3 4">
    <name type="scientific">Anguilla anguilla</name>
    <name type="common">European freshwater eel</name>
    <name type="synonym">Muraena anguilla</name>
    <dbReference type="NCBI Taxonomy" id="7936"/>
    <lineage>
        <taxon>Eukaryota</taxon>
        <taxon>Metazoa</taxon>
        <taxon>Chordata</taxon>
        <taxon>Craniata</taxon>
        <taxon>Vertebrata</taxon>
        <taxon>Euteleostomi</taxon>
        <taxon>Actinopterygii</taxon>
        <taxon>Neopterygii</taxon>
        <taxon>Teleostei</taxon>
        <taxon>Anguilliformes</taxon>
        <taxon>Anguillidae</taxon>
        <taxon>Anguilla</taxon>
    </lineage>
</organism>
<reference evidence="3" key="1">
    <citation type="submission" date="2021-01" db="EMBL/GenBank/DDBJ databases">
        <title>A chromosome-scale assembly of European eel, Anguilla anguilla.</title>
        <authorList>
            <person name="Henkel C."/>
            <person name="Jong-Raadsen S.A."/>
            <person name="Dufour S."/>
            <person name="Weltzien F.-A."/>
            <person name="Palstra A.P."/>
            <person name="Pelster B."/>
            <person name="Spaink H.P."/>
            <person name="Van Den Thillart G.E."/>
            <person name="Jansen H."/>
            <person name="Zahm M."/>
            <person name="Klopp C."/>
            <person name="Cedric C."/>
            <person name="Louis A."/>
            <person name="Berthelot C."/>
            <person name="Parey E."/>
            <person name="Roest Crollius H."/>
            <person name="Montfort J."/>
            <person name="Robinson-Rechavi M."/>
            <person name="Bucao C."/>
            <person name="Bouchez O."/>
            <person name="Gislard M."/>
            <person name="Lluch J."/>
            <person name="Milhes M."/>
            <person name="Lampietro C."/>
            <person name="Lopez Roques C."/>
            <person name="Donnadieu C."/>
            <person name="Braasch I."/>
            <person name="Desvignes T."/>
            <person name="Postlethwait J."/>
            <person name="Bobe J."/>
            <person name="Guiguen Y."/>
            <person name="Dirks R."/>
        </authorList>
    </citation>
    <scope>NUCLEOTIDE SEQUENCE</scope>
    <source>
        <strain evidence="3">Tag_6206</strain>
        <tissue evidence="3">Liver</tissue>
    </source>
</reference>
<feature type="compositionally biased region" description="Basic and acidic residues" evidence="1">
    <location>
        <begin position="101"/>
        <end position="112"/>
    </location>
</feature>